<name>A0ABQ5RR16_9CHLO</name>
<evidence type="ECO:0000256" key="1">
    <source>
        <dbReference type="SAM" id="MobiDB-lite"/>
    </source>
</evidence>
<feature type="region of interest" description="Disordered" evidence="1">
    <location>
        <begin position="673"/>
        <end position="699"/>
    </location>
</feature>
<feature type="region of interest" description="Disordered" evidence="1">
    <location>
        <begin position="604"/>
        <end position="635"/>
    </location>
</feature>
<evidence type="ECO:0000313" key="3">
    <source>
        <dbReference type="Proteomes" id="UP001165090"/>
    </source>
</evidence>
<dbReference type="EMBL" id="BSDZ01000004">
    <property type="protein sequence ID" value="GLI59541.1"/>
    <property type="molecule type" value="Genomic_DNA"/>
</dbReference>
<feature type="region of interest" description="Disordered" evidence="1">
    <location>
        <begin position="249"/>
        <end position="273"/>
    </location>
</feature>
<reference evidence="2 3" key="1">
    <citation type="journal article" date="2023" name="IScience">
        <title>Expanded male sex-determining region conserved during the evolution of homothallism in the green alga Volvox.</title>
        <authorList>
            <person name="Yamamoto K."/>
            <person name="Matsuzaki R."/>
            <person name="Mahakham W."/>
            <person name="Heman W."/>
            <person name="Sekimoto H."/>
            <person name="Kawachi M."/>
            <person name="Minakuchi Y."/>
            <person name="Toyoda A."/>
            <person name="Nozaki H."/>
        </authorList>
    </citation>
    <scope>NUCLEOTIDE SEQUENCE [LARGE SCALE GENOMIC DNA]</scope>
    <source>
        <strain evidence="2 3">NIES-4468</strain>
    </source>
</reference>
<feature type="compositionally biased region" description="Low complexity" evidence="1">
    <location>
        <begin position="673"/>
        <end position="688"/>
    </location>
</feature>
<evidence type="ECO:0000313" key="2">
    <source>
        <dbReference type="EMBL" id="GLI59541.1"/>
    </source>
</evidence>
<gene>
    <name evidence="2" type="ORF">VaNZ11_001435</name>
</gene>
<organism evidence="2 3">
    <name type="scientific">Volvox africanus</name>
    <dbReference type="NCBI Taxonomy" id="51714"/>
    <lineage>
        <taxon>Eukaryota</taxon>
        <taxon>Viridiplantae</taxon>
        <taxon>Chlorophyta</taxon>
        <taxon>core chlorophytes</taxon>
        <taxon>Chlorophyceae</taxon>
        <taxon>CS clade</taxon>
        <taxon>Chlamydomonadales</taxon>
        <taxon>Volvocaceae</taxon>
        <taxon>Volvox</taxon>
    </lineage>
</organism>
<protein>
    <submittedName>
        <fullName evidence="2">Uncharacterized protein</fullName>
    </submittedName>
</protein>
<comment type="caution">
    <text evidence="2">The sequence shown here is derived from an EMBL/GenBank/DDBJ whole genome shotgun (WGS) entry which is preliminary data.</text>
</comment>
<feature type="region of interest" description="Disordered" evidence="1">
    <location>
        <begin position="116"/>
        <end position="135"/>
    </location>
</feature>
<dbReference type="Proteomes" id="UP001165090">
    <property type="component" value="Unassembled WGS sequence"/>
</dbReference>
<proteinExistence type="predicted"/>
<accession>A0ABQ5RR16</accession>
<keyword evidence="3" id="KW-1185">Reference proteome</keyword>
<sequence>MGAQQSSSAALVQGSEMSVNAQDALEDIASIKAHAIECLSVASSYQSLSELEDFLKPGELALTRWSRPNVVPSDIMINPIYEGDELNPVVEEEREHTEPLVPAVSGVVGQGVGRIAIDSPEPEQPSELVQKETRPERAFHLSDGSASTCPSDALRAIAVIPAASATAAAPVGNSFCAPATPASGSGSAALLAIPASIEPMAEVSGTSGAGVASISGQHLEPPAQPPMAESAARNEPVEPLAIKASAVATSPEVEINQPAECSSSDPTGEAAVPKPTVEEAIELISAPALPTLPMNVVTSGAPEAASAINVEVPAAAGAAAKAAEVPAVEAPAAGTDAEDVGNVSTSAPAHVVSERDIAFAPSAMEASVLATRDATTTHALSIDSVVDGAISVTADPDSAGHVETDGTPQLPPTVGHSEPRPIGTIVRSIPEVAPGDLVDEVPAALAVENVAPLATEPKAPVDVAAAVVLTEPDAKELAPEVNVAADRAASQLAAADVVSDVNKFIVMDHGVLEAQTGAAKVIEPENESGSEGDVIVAAIVAAALRRAVEAAETAKLSAEAVTFSDIKAISVAASPAPVVLPSTPALDAADRLKSHRVLDTDLYLSEEDELTSPQKTPPLASRTGTANTVEYSPGGDSVVDAARSAAKAEKSLLVDVPGGEAAMVKTIGNATASGADATAGSDAPSSPACTVGEASGGSVDPAKVVTATATAKGKDSLVATTNPVEKSKPKQRGAVPRRAKTGFFSCFACFGGSSAQ</sequence>
<feature type="region of interest" description="Disordered" evidence="1">
    <location>
        <begin position="398"/>
        <end position="419"/>
    </location>
</feature>
<feature type="region of interest" description="Disordered" evidence="1">
    <location>
        <begin position="206"/>
        <end position="235"/>
    </location>
</feature>